<reference evidence="9" key="1">
    <citation type="submission" date="2017-08" db="EMBL/GenBank/DDBJ databases">
        <authorList>
            <person name="Varghese N."/>
            <person name="Submissions S."/>
        </authorList>
    </citation>
    <scope>NUCLEOTIDE SEQUENCE [LARGE SCALE GENOMIC DNA]</scope>
    <source>
        <strain evidence="9">JC23</strain>
    </source>
</reference>
<dbReference type="InterPro" id="IPR050382">
    <property type="entry name" value="MFS_Na/Anion_cotransporter"/>
</dbReference>
<feature type="transmembrane region" description="Helical" evidence="6">
    <location>
        <begin position="257"/>
        <end position="280"/>
    </location>
</feature>
<feature type="transmembrane region" description="Helical" evidence="6">
    <location>
        <begin position="361"/>
        <end position="377"/>
    </location>
</feature>
<dbReference type="CDD" id="cd17319">
    <property type="entry name" value="MFS_ExuT_GudP_like"/>
    <property type="match status" value="1"/>
</dbReference>
<dbReference type="InterPro" id="IPR011701">
    <property type="entry name" value="MFS"/>
</dbReference>
<dbReference type="PANTHER" id="PTHR11662:SF399">
    <property type="entry name" value="FI19708P1-RELATED"/>
    <property type="match status" value="1"/>
</dbReference>
<dbReference type="PANTHER" id="PTHR11662">
    <property type="entry name" value="SOLUTE CARRIER FAMILY 17"/>
    <property type="match status" value="1"/>
</dbReference>
<feature type="transmembrane region" description="Helical" evidence="6">
    <location>
        <begin position="60"/>
        <end position="80"/>
    </location>
</feature>
<feature type="transmembrane region" description="Helical" evidence="6">
    <location>
        <begin position="317"/>
        <end position="340"/>
    </location>
</feature>
<sequence>MSVKGDCYMNELILEKKARTTLLVLLFLGWALGNLDRYVMNYAIVNIGEDLSLTNTETGLVLSSFFLGYALMQLPGGILADRFGAKRILLIAVIVWSIFTGLTAIAWGLGIMVIIRFLFGIGEGGFQPSASKLITTYYPKNERSKVMSIMLSSSAIMAMLVPIISAVLLLSIGWRAFFVIAGAIGAIIAVLYWKVIPKDRVAVNTDGAPKITGILGKLLRMPFMWSLVISYFTIYAVNWGLNSWLPKYLTDVRGLDLLSIGGLQLIPGFIMIVSMILSGYIIDKIELRISKYIGAFFALLLAVFLLLMFNANSISLFIVYQCIVTFVMTFVVLLLPSFILKNIPAEYSGSAMGMANTGGQLAGFVTPTLIGAMVDAFDGSYNAAVWLLVGISVICVLAILSIVKKDENVEGEAA</sequence>
<organism evidence="8 9">
    <name type="scientific">Ureibacillus acetophenoni</name>
    <dbReference type="NCBI Taxonomy" id="614649"/>
    <lineage>
        <taxon>Bacteria</taxon>
        <taxon>Bacillati</taxon>
        <taxon>Bacillota</taxon>
        <taxon>Bacilli</taxon>
        <taxon>Bacillales</taxon>
        <taxon>Caryophanaceae</taxon>
        <taxon>Ureibacillus</taxon>
    </lineage>
</organism>
<keyword evidence="3 6" id="KW-0812">Transmembrane</keyword>
<keyword evidence="2" id="KW-0813">Transport</keyword>
<evidence type="ECO:0000313" key="9">
    <source>
        <dbReference type="Proteomes" id="UP000219252"/>
    </source>
</evidence>
<feature type="transmembrane region" description="Helical" evidence="6">
    <location>
        <begin position="218"/>
        <end position="237"/>
    </location>
</feature>
<dbReference type="GO" id="GO:0022857">
    <property type="term" value="F:transmembrane transporter activity"/>
    <property type="evidence" value="ECO:0007669"/>
    <property type="project" value="InterPro"/>
</dbReference>
<evidence type="ECO:0000256" key="3">
    <source>
        <dbReference type="ARBA" id="ARBA00022692"/>
    </source>
</evidence>
<evidence type="ECO:0000256" key="1">
    <source>
        <dbReference type="ARBA" id="ARBA00004651"/>
    </source>
</evidence>
<evidence type="ECO:0000256" key="6">
    <source>
        <dbReference type="SAM" id="Phobius"/>
    </source>
</evidence>
<dbReference type="SUPFAM" id="SSF103473">
    <property type="entry name" value="MFS general substrate transporter"/>
    <property type="match status" value="1"/>
</dbReference>
<feature type="transmembrane region" description="Helical" evidence="6">
    <location>
        <begin position="176"/>
        <end position="197"/>
    </location>
</feature>
<dbReference type="Pfam" id="PF07690">
    <property type="entry name" value="MFS_1"/>
    <property type="match status" value="1"/>
</dbReference>
<proteinExistence type="predicted"/>
<keyword evidence="4 6" id="KW-1133">Transmembrane helix</keyword>
<evidence type="ECO:0000313" key="8">
    <source>
        <dbReference type="EMBL" id="SOC44150.1"/>
    </source>
</evidence>
<dbReference type="PROSITE" id="PS50850">
    <property type="entry name" value="MFS"/>
    <property type="match status" value="1"/>
</dbReference>
<evidence type="ECO:0000256" key="2">
    <source>
        <dbReference type="ARBA" id="ARBA00022448"/>
    </source>
</evidence>
<accession>A0A285UQJ3</accession>
<evidence type="ECO:0000259" key="7">
    <source>
        <dbReference type="PROSITE" id="PS50850"/>
    </source>
</evidence>
<feature type="transmembrane region" description="Helical" evidence="6">
    <location>
        <begin position="113"/>
        <end position="134"/>
    </location>
</feature>
<dbReference type="Gene3D" id="1.20.1250.20">
    <property type="entry name" value="MFS general substrate transporter like domains"/>
    <property type="match status" value="2"/>
</dbReference>
<feature type="domain" description="Major facilitator superfamily (MFS) profile" evidence="7">
    <location>
        <begin position="22"/>
        <end position="407"/>
    </location>
</feature>
<gene>
    <name evidence="8" type="ORF">SAMN05877842_11929</name>
</gene>
<dbReference type="AlphaFoldDB" id="A0A285UQJ3"/>
<name>A0A285UQJ3_9BACL</name>
<feature type="transmembrane region" description="Helical" evidence="6">
    <location>
        <begin position="146"/>
        <end position="170"/>
    </location>
</feature>
<comment type="subcellular location">
    <subcellularLocation>
        <location evidence="1">Cell membrane</location>
        <topology evidence="1">Multi-pass membrane protein</topology>
    </subcellularLocation>
</comment>
<feature type="transmembrane region" description="Helical" evidence="6">
    <location>
        <begin position="383"/>
        <end position="403"/>
    </location>
</feature>
<keyword evidence="9" id="KW-1185">Reference proteome</keyword>
<dbReference type="InterPro" id="IPR020846">
    <property type="entry name" value="MFS_dom"/>
</dbReference>
<dbReference type="GO" id="GO:0005886">
    <property type="term" value="C:plasma membrane"/>
    <property type="evidence" value="ECO:0007669"/>
    <property type="project" value="UniProtKB-SubCell"/>
</dbReference>
<dbReference type="Proteomes" id="UP000219252">
    <property type="component" value="Unassembled WGS sequence"/>
</dbReference>
<dbReference type="InterPro" id="IPR036259">
    <property type="entry name" value="MFS_trans_sf"/>
</dbReference>
<evidence type="ECO:0000256" key="5">
    <source>
        <dbReference type="ARBA" id="ARBA00023136"/>
    </source>
</evidence>
<feature type="transmembrane region" description="Helical" evidence="6">
    <location>
        <begin position="292"/>
        <end position="311"/>
    </location>
</feature>
<feature type="transmembrane region" description="Helical" evidence="6">
    <location>
        <begin position="21"/>
        <end position="40"/>
    </location>
</feature>
<protein>
    <submittedName>
        <fullName evidence="8">Sugar phosphate permease</fullName>
    </submittedName>
</protein>
<dbReference type="EMBL" id="OBQC01000019">
    <property type="protein sequence ID" value="SOC44150.1"/>
    <property type="molecule type" value="Genomic_DNA"/>
</dbReference>
<keyword evidence="5 6" id="KW-0472">Membrane</keyword>
<evidence type="ECO:0000256" key="4">
    <source>
        <dbReference type="ARBA" id="ARBA00022989"/>
    </source>
</evidence>
<feature type="transmembrane region" description="Helical" evidence="6">
    <location>
        <begin position="87"/>
        <end position="107"/>
    </location>
</feature>